<evidence type="ECO:0000313" key="5">
    <source>
        <dbReference type="EMBL" id="MFC6290231.1"/>
    </source>
</evidence>
<comment type="caution">
    <text evidence="5">The sequence shown here is derived from an EMBL/GenBank/DDBJ whole genome shotgun (WGS) entry which is preliminary data.</text>
</comment>
<name>A0ABW1UC37_9LACO</name>
<evidence type="ECO:0000313" key="6">
    <source>
        <dbReference type="Proteomes" id="UP001596258"/>
    </source>
</evidence>
<proteinExistence type="predicted"/>
<dbReference type="InterPro" id="IPR009459">
    <property type="entry name" value="MucBP_dom"/>
</dbReference>
<keyword evidence="3" id="KW-0472">Membrane</keyword>
<protein>
    <submittedName>
        <fullName evidence="5">MucBP domain-containing protein</fullName>
    </submittedName>
</protein>
<feature type="compositionally biased region" description="Polar residues" evidence="2">
    <location>
        <begin position="112"/>
        <end position="125"/>
    </location>
</feature>
<dbReference type="EMBL" id="JBHSSO010000065">
    <property type="protein sequence ID" value="MFC6290231.1"/>
    <property type="molecule type" value="Genomic_DNA"/>
</dbReference>
<feature type="domain" description="MucBP" evidence="4">
    <location>
        <begin position="526"/>
        <end position="585"/>
    </location>
</feature>
<gene>
    <name evidence="5" type="ORF">ACFP1M_08635</name>
</gene>
<feature type="domain" description="MucBP" evidence="4">
    <location>
        <begin position="667"/>
        <end position="726"/>
    </location>
</feature>
<organism evidence="5 6">
    <name type="scientific">Levilactobacillus angrenensis</name>
    <dbReference type="NCBI Taxonomy" id="2486020"/>
    <lineage>
        <taxon>Bacteria</taxon>
        <taxon>Bacillati</taxon>
        <taxon>Bacillota</taxon>
        <taxon>Bacilli</taxon>
        <taxon>Lactobacillales</taxon>
        <taxon>Lactobacillaceae</taxon>
        <taxon>Levilactobacillus</taxon>
    </lineage>
</organism>
<feature type="transmembrane region" description="Helical" evidence="3">
    <location>
        <begin position="1106"/>
        <end position="1128"/>
    </location>
</feature>
<keyword evidence="6" id="KW-1185">Reference proteome</keyword>
<evidence type="ECO:0000256" key="2">
    <source>
        <dbReference type="SAM" id="MobiDB-lite"/>
    </source>
</evidence>
<keyword evidence="1" id="KW-0677">Repeat</keyword>
<sequence>MTSAKAATGDESNPIPAQDTIPLAQQAAAQPVNSVVLGKNKPAATTPVSQPKTPAQPDNADQQPADSEPDAAPETKQPGTPQQNTDEAQNATHGDEPTDATAPVTTDEKSTESPANDPTTQTDYASATPIAKNPKAVTPDGTQKLAGKYAFIPKFNGSGTTTVSVIGTEKPVTKKHTIAADLTTATKGAVGFKYTNVGFDAAGHSLDMNILYTDWGRLSETDPAYVETYTTMIYSNFRGAGWGDVKYQFVRSDSGAAENVTGLLTLTDIDGNQTVSITDSQWANIDNVYIPEGPDPLSGQTDNWLRYTENNGYLTLVSPDSGNTPSDGQYSMLTFTYTNQSALTFRYSDGLDGSVPTKMTAWGVNYIPQKPLATATVTPTLTVSDSDETAVLRDTVKDGESTYTYNLNQIIPDEWAQFYYGSVALTGKLPQNATITGFKVVDEVGNDVTQFFTNANSGQAFKVTATTDALQNSDFYGHRYTLQLTMNAPQTDQVQRLNFHAVTTIDGDTQASNAVTTLVDKKHYLVTHYYIQGTTTSVAPDQRQRLIYGTPYATSALTLDNYRLVGQVRTNGTFTDENQPAIYEYAPLTVTIPVKFVDQRGKEISLATSLTGRLATPYDANRLQRTLTGYDLKSVEHVTGTYATNPTAIIFHYQAKTITIKIRDIDNYDNDLDKELGLKRTIQGLYNDSYQLSVLDVPQWSEIYSGAKSLLTGTYAENRTITLRYKQAWNQPYLSYDGSETIPVFNGLDKLIGVMQIHPDVNEDTTVVLIKPNGKYLVGTLDDDIDVDTFHQQATVLKGKSVTITSNTGEKIKVSISKTGAITISHLYSKTLPVADRATVSANGREIKQYIDTKSAVTGLRSSSLSVNGEYGFRQAIQKWPNGYTTIYDSSNPNQVKITVKNARGKQVYSQHNFKLTKNATVKIGHHQWIFKSNVYGALNAQLMTTNQAGSGKVYVQQLTFGGTLKWTSLGTIKHHKLISLTTKTYGQYREQNFSDDKIGSSKKSGEVLGRQLSIRISGSYWLKATFDKEGHLISETKYKLKPKVALASSFWELSGRDQTNWLNKVSVQVTRTSKDTSLSSGVVRNNFTRRMSEKRLPQTGEYSSVYLPFLGILGVLVNALAVAMRVFKRGEYDD</sequence>
<dbReference type="Proteomes" id="UP001596258">
    <property type="component" value="Unassembled WGS sequence"/>
</dbReference>
<keyword evidence="3" id="KW-0812">Transmembrane</keyword>
<feature type="region of interest" description="Disordered" evidence="2">
    <location>
        <begin position="1"/>
        <end position="140"/>
    </location>
</feature>
<dbReference type="RefSeq" id="WP_125576596.1">
    <property type="nucleotide sequence ID" value="NZ_JBHSSO010000065.1"/>
</dbReference>
<dbReference type="Pfam" id="PF06458">
    <property type="entry name" value="MucBP"/>
    <property type="match status" value="3"/>
</dbReference>
<dbReference type="Gene3D" id="3.10.20.320">
    <property type="entry name" value="Putative peptidoglycan bound protein (lpxtg motif)"/>
    <property type="match status" value="2"/>
</dbReference>
<reference evidence="6" key="1">
    <citation type="journal article" date="2019" name="Int. J. Syst. Evol. Microbiol.">
        <title>The Global Catalogue of Microorganisms (GCM) 10K type strain sequencing project: providing services to taxonomists for standard genome sequencing and annotation.</title>
        <authorList>
            <consortium name="The Broad Institute Genomics Platform"/>
            <consortium name="The Broad Institute Genome Sequencing Center for Infectious Disease"/>
            <person name="Wu L."/>
            <person name="Ma J."/>
        </authorList>
    </citation>
    <scope>NUCLEOTIDE SEQUENCE [LARGE SCALE GENOMIC DNA]</scope>
    <source>
        <strain evidence="6">CCM 8893</strain>
    </source>
</reference>
<accession>A0ABW1UC37</accession>
<evidence type="ECO:0000256" key="3">
    <source>
        <dbReference type="SAM" id="Phobius"/>
    </source>
</evidence>
<feature type="domain" description="MucBP" evidence="4">
    <location>
        <begin position="592"/>
        <end position="654"/>
    </location>
</feature>
<evidence type="ECO:0000256" key="1">
    <source>
        <dbReference type="ARBA" id="ARBA00022737"/>
    </source>
</evidence>
<feature type="compositionally biased region" description="Polar residues" evidence="2">
    <location>
        <begin position="77"/>
        <end position="92"/>
    </location>
</feature>
<evidence type="ECO:0000259" key="4">
    <source>
        <dbReference type="Pfam" id="PF06458"/>
    </source>
</evidence>
<keyword evidence="3" id="KW-1133">Transmembrane helix</keyword>